<dbReference type="SUPFAM" id="SSF56784">
    <property type="entry name" value="HAD-like"/>
    <property type="match status" value="1"/>
</dbReference>
<reference evidence="2 3" key="1">
    <citation type="journal article" date="2020" name="ISME J.">
        <title>Comparative genomics reveals insights into cyanobacterial evolution and habitat adaptation.</title>
        <authorList>
            <person name="Chen M.Y."/>
            <person name="Teng W.K."/>
            <person name="Zhao L."/>
            <person name="Hu C.X."/>
            <person name="Zhou Y.K."/>
            <person name="Han B.P."/>
            <person name="Song L.R."/>
            <person name="Shu W.S."/>
        </authorList>
    </citation>
    <scope>NUCLEOTIDE SEQUENCE [LARGE SCALE GENOMIC DNA]</scope>
    <source>
        <strain evidence="2 3">FACHB-1040</strain>
    </source>
</reference>
<evidence type="ECO:0000313" key="3">
    <source>
        <dbReference type="Proteomes" id="UP000606721"/>
    </source>
</evidence>
<dbReference type="InterPro" id="IPR023214">
    <property type="entry name" value="HAD_sf"/>
</dbReference>
<organism evidence="2 3">
    <name type="scientific">Aphanizomenon flos-aquae FACHB-1040</name>
    <dbReference type="NCBI Taxonomy" id="2692887"/>
    <lineage>
        <taxon>Bacteria</taxon>
        <taxon>Bacillati</taxon>
        <taxon>Cyanobacteriota</taxon>
        <taxon>Cyanophyceae</taxon>
        <taxon>Nostocales</taxon>
        <taxon>Aphanizomenonaceae</taxon>
        <taxon>Aphanizomenon</taxon>
    </lineage>
</organism>
<dbReference type="PANTHER" id="PTHR10000:SF8">
    <property type="entry name" value="HAD SUPERFAMILY HYDROLASE-LIKE, TYPE 3"/>
    <property type="match status" value="1"/>
</dbReference>
<gene>
    <name evidence="2" type="ORF">H6F99_12800</name>
</gene>
<protein>
    <submittedName>
        <fullName evidence="2">HAD family phosphatase</fullName>
    </submittedName>
</protein>
<dbReference type="Proteomes" id="UP000606721">
    <property type="component" value="Unassembled WGS sequence"/>
</dbReference>
<keyword evidence="3" id="KW-1185">Reference proteome</keyword>
<dbReference type="Pfam" id="PF05116">
    <property type="entry name" value="S6PP"/>
    <property type="match status" value="1"/>
</dbReference>
<comment type="caution">
    <text evidence="2">The sequence shown here is derived from an EMBL/GenBank/DDBJ whole genome shotgun (WGS) entry which is preliminary data.</text>
</comment>
<dbReference type="PANTHER" id="PTHR10000">
    <property type="entry name" value="PHOSPHOSERINE PHOSPHATASE"/>
    <property type="match status" value="1"/>
</dbReference>
<dbReference type="EMBL" id="JACJQT010000030">
    <property type="protein sequence ID" value="MBD2279142.1"/>
    <property type="molecule type" value="Genomic_DNA"/>
</dbReference>
<feature type="domain" description="Sucrose phosphatase-like" evidence="1">
    <location>
        <begin position="30"/>
        <end position="259"/>
    </location>
</feature>
<dbReference type="InterPro" id="IPR006380">
    <property type="entry name" value="SPP-like_dom"/>
</dbReference>
<sequence>MYKPIRDLDKHLINIQQLSDISTHSYHIYLLATDMDGTITKNGKFTSQLLNTLERLSTAKIPVLIVTGRSAGWVSAISSLMPIAGAIAENGGLFYPSDNSDPVTLTHIPDLVNHRQDLAKTFVNLQTYFPQIQESADNLFRVTDWTFDLTSLTTEELQKIGNLCQQMGWGFTYSNVQCHIQPPGQNKAVGLLKVLRQYFPTYFPEQVITVGDSPNDESLFNQRYFPISVGVANIRGYENQLQHQPTYITTAAEGDGFCELCSYILENCEM</sequence>
<proteinExistence type="predicted"/>
<name>A0ABR8BZJ1_APHFL</name>
<dbReference type="InterPro" id="IPR036412">
    <property type="entry name" value="HAD-like_sf"/>
</dbReference>
<accession>A0ABR8BZJ1</accession>
<dbReference type="RefSeq" id="WP_190383205.1">
    <property type="nucleotide sequence ID" value="NZ_JACJQT010000030.1"/>
</dbReference>
<dbReference type="Gene3D" id="3.40.50.1000">
    <property type="entry name" value="HAD superfamily/HAD-like"/>
    <property type="match status" value="1"/>
</dbReference>
<evidence type="ECO:0000313" key="2">
    <source>
        <dbReference type="EMBL" id="MBD2279142.1"/>
    </source>
</evidence>
<evidence type="ECO:0000259" key="1">
    <source>
        <dbReference type="Pfam" id="PF05116"/>
    </source>
</evidence>
<dbReference type="Gene3D" id="3.90.1070.10">
    <property type="match status" value="1"/>
</dbReference>
<dbReference type="InterPro" id="IPR006379">
    <property type="entry name" value="HAD-SF_hydro_IIB"/>
</dbReference>
<dbReference type="NCBIfam" id="TIGR01484">
    <property type="entry name" value="HAD-SF-IIB"/>
    <property type="match status" value="1"/>
</dbReference>